<proteinExistence type="predicted"/>
<reference evidence="1 2" key="1">
    <citation type="journal article" date="2017" name="Curr. Biol.">
        <title>The Evolution of Venom by Co-option of Single-Copy Genes.</title>
        <authorList>
            <person name="Martinson E.O."/>
            <person name="Mrinalini"/>
            <person name="Kelkar Y.D."/>
            <person name="Chang C.H."/>
            <person name="Werren J.H."/>
        </authorList>
    </citation>
    <scope>NUCLEOTIDE SEQUENCE [LARGE SCALE GENOMIC DNA]</scope>
    <source>
        <strain evidence="1 2">Alberta</strain>
        <tissue evidence="1">Whole body</tissue>
    </source>
</reference>
<name>A0A232EP23_9HYME</name>
<gene>
    <name evidence="1" type="ORF">TSAR_009822</name>
</gene>
<protein>
    <submittedName>
        <fullName evidence="1">Uncharacterized protein</fullName>
    </submittedName>
</protein>
<dbReference type="EMBL" id="NNAY01003039">
    <property type="protein sequence ID" value="OXU20076.1"/>
    <property type="molecule type" value="Genomic_DNA"/>
</dbReference>
<dbReference type="Proteomes" id="UP000215335">
    <property type="component" value="Unassembled WGS sequence"/>
</dbReference>
<dbReference type="AlphaFoldDB" id="A0A232EP23"/>
<evidence type="ECO:0000313" key="1">
    <source>
        <dbReference type="EMBL" id="OXU20076.1"/>
    </source>
</evidence>
<keyword evidence="2" id="KW-1185">Reference proteome</keyword>
<sequence length="75" mass="8662">MHPLLISTCLFQVTHSHGPVPHPFHLNPSALMTSRRLELWLSREFKYLSIIRPYILQLVCEIFNKSISTGTFPSL</sequence>
<accession>A0A232EP23</accession>
<organism evidence="1 2">
    <name type="scientific">Trichomalopsis sarcophagae</name>
    <dbReference type="NCBI Taxonomy" id="543379"/>
    <lineage>
        <taxon>Eukaryota</taxon>
        <taxon>Metazoa</taxon>
        <taxon>Ecdysozoa</taxon>
        <taxon>Arthropoda</taxon>
        <taxon>Hexapoda</taxon>
        <taxon>Insecta</taxon>
        <taxon>Pterygota</taxon>
        <taxon>Neoptera</taxon>
        <taxon>Endopterygota</taxon>
        <taxon>Hymenoptera</taxon>
        <taxon>Apocrita</taxon>
        <taxon>Proctotrupomorpha</taxon>
        <taxon>Chalcidoidea</taxon>
        <taxon>Pteromalidae</taxon>
        <taxon>Pteromalinae</taxon>
        <taxon>Trichomalopsis</taxon>
    </lineage>
</organism>
<evidence type="ECO:0000313" key="2">
    <source>
        <dbReference type="Proteomes" id="UP000215335"/>
    </source>
</evidence>
<comment type="caution">
    <text evidence="1">The sequence shown here is derived from an EMBL/GenBank/DDBJ whole genome shotgun (WGS) entry which is preliminary data.</text>
</comment>